<gene>
    <name evidence="1" type="ORF">C5T88_03010</name>
</gene>
<dbReference type="InterPro" id="IPR003724">
    <property type="entry name" value="CblAdoTrfase_CobA"/>
</dbReference>
<evidence type="ECO:0000313" key="2">
    <source>
        <dbReference type="Proteomes" id="UP000239250"/>
    </source>
</evidence>
<name>A0A2S0NKJ3_9MOLU</name>
<keyword evidence="1" id="KW-0808">Transferase</keyword>
<dbReference type="EMBL" id="CP027019">
    <property type="protein sequence ID" value="AVP49522.1"/>
    <property type="molecule type" value="Genomic_DNA"/>
</dbReference>
<dbReference type="SUPFAM" id="SSF52540">
    <property type="entry name" value="P-loop containing nucleoside triphosphate hydrolases"/>
    <property type="match status" value="1"/>
</dbReference>
<dbReference type="InterPro" id="IPR027417">
    <property type="entry name" value="P-loop_NTPase"/>
</dbReference>
<dbReference type="AlphaFoldDB" id="A0A2S0NKJ3"/>
<sequence>MEIFYNSMKIPLIGIFVYIILKRSVMEKGYIHIYCGEGKGKTSILNGMVLRALGAGKKVEYVRFLKNRPTSENAILEKLGVHIKSFYHFSTKFVWEMDPKEVETFKKETLEGYEYFKQQLKNEKLDILLADEILGAVQNGFIDQKDLVEALKNKSQHLEVALSGRYSFAELNQVANLISEIKPIKHYLDEGVIAREGIEF</sequence>
<dbReference type="Proteomes" id="UP000239250">
    <property type="component" value="Chromosome"/>
</dbReference>
<dbReference type="PANTHER" id="PTHR46638">
    <property type="entry name" value="CORRINOID ADENOSYLTRANSFERASE"/>
    <property type="match status" value="1"/>
</dbReference>
<accession>A0A2S0NKJ3</accession>
<organism evidence="1 2">
    <name type="scientific">Williamsoniiplasma luminosum</name>
    <dbReference type="NCBI Taxonomy" id="214888"/>
    <lineage>
        <taxon>Bacteria</taxon>
        <taxon>Bacillati</taxon>
        <taxon>Mycoplasmatota</taxon>
        <taxon>Mollicutes</taxon>
        <taxon>Entomoplasmatales</taxon>
        <taxon>Williamsoniiplasma</taxon>
    </lineage>
</organism>
<dbReference type="GO" id="GO:0008817">
    <property type="term" value="F:corrinoid adenosyltransferase activity"/>
    <property type="evidence" value="ECO:0007669"/>
    <property type="project" value="InterPro"/>
</dbReference>
<dbReference type="Pfam" id="PF02572">
    <property type="entry name" value="CobA_CobO_BtuR"/>
    <property type="match status" value="1"/>
</dbReference>
<dbReference type="PANTHER" id="PTHR46638:SF1">
    <property type="entry name" value="CORRINOID ADENOSYLTRANSFERASE"/>
    <property type="match status" value="1"/>
</dbReference>
<dbReference type="GO" id="GO:0009236">
    <property type="term" value="P:cobalamin biosynthetic process"/>
    <property type="evidence" value="ECO:0007669"/>
    <property type="project" value="InterPro"/>
</dbReference>
<dbReference type="Gene3D" id="3.40.50.300">
    <property type="entry name" value="P-loop containing nucleotide triphosphate hydrolases"/>
    <property type="match status" value="1"/>
</dbReference>
<proteinExistence type="predicted"/>
<protein>
    <submittedName>
        <fullName evidence="1">Cobalamin adenosyltransferase</fullName>
    </submittedName>
</protein>
<dbReference type="PIRSF" id="PIRSF015617">
    <property type="entry name" value="Adensltrnsf_CobA"/>
    <property type="match status" value="1"/>
</dbReference>
<reference evidence="2" key="1">
    <citation type="submission" date="2018-02" db="EMBL/GenBank/DDBJ databases">
        <title>Firefly genomes illuminate parallel origins of bioluminescence in beetles.</title>
        <authorList>
            <person name="Fallon T.R."/>
            <person name="Lower S.E.S."/>
            <person name="Behringer M."/>
            <person name="Weng J.-K."/>
        </authorList>
    </citation>
    <scope>NUCLEOTIDE SEQUENCE [LARGE SCALE GENOMIC DNA]</scope>
</reference>
<dbReference type="GO" id="GO:0005524">
    <property type="term" value="F:ATP binding"/>
    <property type="evidence" value="ECO:0007669"/>
    <property type="project" value="InterPro"/>
</dbReference>
<evidence type="ECO:0000313" key="1">
    <source>
        <dbReference type="EMBL" id="AVP49522.1"/>
    </source>
</evidence>